<evidence type="ECO:0000259" key="4">
    <source>
        <dbReference type="Pfam" id="PF20434"/>
    </source>
</evidence>
<dbReference type="InterPro" id="IPR049492">
    <property type="entry name" value="BD-FAE-like_dom"/>
</dbReference>
<dbReference type="OrthoDB" id="9796689at2"/>
<evidence type="ECO:0000313" key="5">
    <source>
        <dbReference type="EMBL" id="SEC68109.1"/>
    </source>
</evidence>
<proteinExistence type="inferred from homology"/>
<dbReference type="InterPro" id="IPR002925">
    <property type="entry name" value="Dienelactn_hydro"/>
</dbReference>
<keyword evidence="2" id="KW-0378">Hydrolase</keyword>
<dbReference type="AlphaFoldDB" id="A0A1H4UH95"/>
<feature type="domain" description="Dienelactone hydrolase" evidence="3">
    <location>
        <begin position="211"/>
        <end position="281"/>
    </location>
</feature>
<evidence type="ECO:0000256" key="1">
    <source>
        <dbReference type="ARBA" id="ARBA00010515"/>
    </source>
</evidence>
<organism evidence="5 6">
    <name type="scientific">Maribacter dokdonensis</name>
    <dbReference type="NCBI Taxonomy" id="320912"/>
    <lineage>
        <taxon>Bacteria</taxon>
        <taxon>Pseudomonadati</taxon>
        <taxon>Bacteroidota</taxon>
        <taxon>Flavobacteriia</taxon>
        <taxon>Flavobacteriales</taxon>
        <taxon>Flavobacteriaceae</taxon>
        <taxon>Maribacter</taxon>
    </lineage>
</organism>
<dbReference type="Gene3D" id="3.40.50.1820">
    <property type="entry name" value="alpha/beta hydrolase"/>
    <property type="match status" value="1"/>
</dbReference>
<comment type="similarity">
    <text evidence="1">Belongs to the 'GDXG' lipolytic enzyme family.</text>
</comment>
<sequence>MKNKKAYYILTRSLIVLVILIGGPLTAQNNWSTTIPGKDLKELVYKVVDGDTLKMQLYSPDNWSTAKAYPTIVFYFGGGWNGGSLDQFRAQAGYFASRGMVTVLADYRVKSRHGTTPYESVKDAKSAVRYLKENAANLQVDTTSMVTAGGSAGGHLAAAVALLPGVNEITDNLEIDTKVSAVILYNAVVDNGPGEGGFQHERMGENYLDISPIHHIEKGAPPTLLFLGAHDHLIPVSVAEEYKSKMDAVGSRCDVFIYEGQGHGFFNPKVKTAEYYKKTTYEADKFLNSFGHIKGKPTIE</sequence>
<protein>
    <submittedName>
        <fullName evidence="5">Acetyl esterase/lipase</fullName>
    </submittedName>
</protein>
<dbReference type="Pfam" id="PF20434">
    <property type="entry name" value="BD-FAE"/>
    <property type="match status" value="1"/>
</dbReference>
<dbReference type="SUPFAM" id="SSF53474">
    <property type="entry name" value="alpha/beta-Hydrolases"/>
    <property type="match status" value="1"/>
</dbReference>
<evidence type="ECO:0000256" key="2">
    <source>
        <dbReference type="ARBA" id="ARBA00022801"/>
    </source>
</evidence>
<dbReference type="InterPro" id="IPR029058">
    <property type="entry name" value="AB_hydrolase_fold"/>
</dbReference>
<dbReference type="InterPro" id="IPR050300">
    <property type="entry name" value="GDXG_lipolytic_enzyme"/>
</dbReference>
<feature type="domain" description="BD-FAE-like" evidence="4">
    <location>
        <begin position="55"/>
        <end position="191"/>
    </location>
</feature>
<dbReference type="Proteomes" id="UP000183038">
    <property type="component" value="Unassembled WGS sequence"/>
</dbReference>
<dbReference type="PANTHER" id="PTHR48081">
    <property type="entry name" value="AB HYDROLASE SUPERFAMILY PROTEIN C4A8.06C"/>
    <property type="match status" value="1"/>
</dbReference>
<accession>A0A1H4UH95</accession>
<dbReference type="EMBL" id="FNTB01000001">
    <property type="protein sequence ID" value="SEC68109.1"/>
    <property type="molecule type" value="Genomic_DNA"/>
</dbReference>
<evidence type="ECO:0000313" key="6">
    <source>
        <dbReference type="Proteomes" id="UP000183038"/>
    </source>
</evidence>
<reference evidence="5 6" key="1">
    <citation type="submission" date="2016-10" db="EMBL/GenBank/DDBJ databases">
        <authorList>
            <person name="de Groot N.N."/>
        </authorList>
    </citation>
    <scope>NUCLEOTIDE SEQUENCE [LARGE SCALE GENOMIC DNA]</scope>
    <source>
        <strain evidence="5 6">MAR_2009_71</strain>
    </source>
</reference>
<dbReference type="RefSeq" id="WP_074674483.1">
    <property type="nucleotide sequence ID" value="NZ_FNTB01000001.1"/>
</dbReference>
<name>A0A1H4UH95_9FLAO</name>
<dbReference type="Pfam" id="PF01738">
    <property type="entry name" value="DLH"/>
    <property type="match status" value="1"/>
</dbReference>
<dbReference type="GO" id="GO:0004806">
    <property type="term" value="F:triacylglycerol lipase activity"/>
    <property type="evidence" value="ECO:0007669"/>
    <property type="project" value="TreeGrafter"/>
</dbReference>
<gene>
    <name evidence="5" type="ORF">SAMN05192540_3791</name>
</gene>
<evidence type="ECO:0000259" key="3">
    <source>
        <dbReference type="Pfam" id="PF01738"/>
    </source>
</evidence>
<dbReference type="PANTHER" id="PTHR48081:SF30">
    <property type="entry name" value="ACETYL-HYDROLASE LIPR-RELATED"/>
    <property type="match status" value="1"/>
</dbReference>